<feature type="transmembrane region" description="Helical" evidence="1">
    <location>
        <begin position="123"/>
        <end position="143"/>
    </location>
</feature>
<organism evidence="2 4">
    <name type="scientific">Capnocytophaga catalasegens</name>
    <dbReference type="NCBI Taxonomy" id="1004260"/>
    <lineage>
        <taxon>Bacteria</taxon>
        <taxon>Pseudomonadati</taxon>
        <taxon>Bacteroidota</taxon>
        <taxon>Flavobacteriia</taxon>
        <taxon>Flavobacteriales</taxon>
        <taxon>Flavobacteriaceae</taxon>
        <taxon>Capnocytophaga</taxon>
    </lineage>
</organism>
<accession>A0AAV5AZ79</accession>
<keyword evidence="1" id="KW-0812">Transmembrane</keyword>
<feature type="transmembrane region" description="Helical" evidence="1">
    <location>
        <begin position="177"/>
        <end position="198"/>
    </location>
</feature>
<dbReference type="Proteomes" id="UP001207736">
    <property type="component" value="Unassembled WGS sequence"/>
</dbReference>
<keyword evidence="5" id="KW-1185">Reference proteome</keyword>
<keyword evidence="1" id="KW-0472">Membrane</keyword>
<proteinExistence type="predicted"/>
<evidence type="ECO:0000313" key="5">
    <source>
        <dbReference type="Proteomes" id="UP001208692"/>
    </source>
</evidence>
<feature type="transmembrane region" description="Helical" evidence="1">
    <location>
        <begin position="41"/>
        <end position="63"/>
    </location>
</feature>
<evidence type="ECO:0000256" key="1">
    <source>
        <dbReference type="SAM" id="Phobius"/>
    </source>
</evidence>
<evidence type="ECO:0000313" key="3">
    <source>
        <dbReference type="EMBL" id="GJM51968.1"/>
    </source>
</evidence>
<evidence type="ECO:0008006" key="6">
    <source>
        <dbReference type="Google" id="ProtNLM"/>
    </source>
</evidence>
<dbReference type="Proteomes" id="UP001208692">
    <property type="component" value="Unassembled WGS sequence"/>
</dbReference>
<evidence type="ECO:0000313" key="4">
    <source>
        <dbReference type="Proteomes" id="UP001207736"/>
    </source>
</evidence>
<dbReference type="AlphaFoldDB" id="A0AAV5AZ79"/>
<evidence type="ECO:0000313" key="2">
    <source>
        <dbReference type="EMBL" id="GJM50815.1"/>
    </source>
</evidence>
<dbReference type="RefSeq" id="WP_264845568.1">
    <property type="nucleotide sequence ID" value="NZ_BPMA01000012.1"/>
</dbReference>
<sequence length="219" mass="25783">MNILERFDKPFEYASVLQTVTLAFAYGYLWCFATDQDAYRVYSFVVLMLFEFIMVHSGIFMVFLPPKYSIWLFFMIYGLFAWGLNASLRIGDNTILIIYLTTILTRMRFAFFNVNKQIKHRIILMSIFAASIYFILLMGSVFVNKILPPFALDETFSKSEAYLQVKTAEGLLIDKPYILIFMGFLYYSTISIVDFRLLQNKELVNRYFHSSEKKCKKKK</sequence>
<feature type="transmembrane region" description="Helical" evidence="1">
    <location>
        <begin position="12"/>
        <end position="29"/>
    </location>
</feature>
<keyword evidence="1" id="KW-1133">Transmembrane helix</keyword>
<dbReference type="EMBL" id="BQKA01000033">
    <property type="protein sequence ID" value="GJM50815.1"/>
    <property type="molecule type" value="Genomic_DNA"/>
</dbReference>
<name>A0AAV5AZ79_9FLAO</name>
<comment type="caution">
    <text evidence="2">The sequence shown here is derived from an EMBL/GenBank/DDBJ whole genome shotgun (WGS) entry which is preliminary data.</text>
</comment>
<protein>
    <recommendedName>
        <fullName evidence="6">Integral membrane protein</fullName>
    </recommendedName>
</protein>
<dbReference type="EMBL" id="BQKB01000007">
    <property type="protein sequence ID" value="GJM51968.1"/>
    <property type="molecule type" value="Genomic_DNA"/>
</dbReference>
<gene>
    <name evidence="2" type="ORF">RCZ15_17880</name>
    <name evidence="3" type="ORF">RCZ16_02860</name>
</gene>
<reference evidence="2 5" key="1">
    <citation type="submission" date="2021-11" db="EMBL/GenBank/DDBJ databases">
        <title>Draft genome sequence of Capnocytophaga sp. strain KC07075 isolated from cat oral cavity.</title>
        <authorList>
            <person name="Suzuki M."/>
            <person name="Imaoka K."/>
            <person name="Kimura M."/>
            <person name="Morikawa S."/>
            <person name="Maeda K."/>
        </authorList>
    </citation>
    <scope>NUCLEOTIDE SEQUENCE</scope>
    <source>
        <strain evidence="2">KC07075</strain>
        <strain evidence="3 5">KC07079</strain>
    </source>
</reference>